<dbReference type="Proteomes" id="UP000001508">
    <property type="component" value="Chromosome"/>
</dbReference>
<dbReference type="HOGENOM" id="CLU_666865_0_0_7"/>
<dbReference type="eggNOG" id="COG1996">
    <property type="taxonomic scope" value="Bacteria"/>
</dbReference>
<dbReference type="RefSeq" id="WP_013164737.1">
    <property type="nucleotide sequence ID" value="NC_014216.1"/>
</dbReference>
<proteinExistence type="predicted"/>
<accession>D6Z0W7</accession>
<evidence type="ECO:0000313" key="1">
    <source>
        <dbReference type="EMBL" id="ADH87227.1"/>
    </source>
</evidence>
<dbReference type="OrthoDB" id="5469096at2"/>
<name>D6Z0W7_DESAT</name>
<dbReference type="KEGG" id="dak:DaAHT2_2563"/>
<sequence length="405" mass="45036">MELVLECRQCGGPIALQETDHLVTCGYCNVSTYLAGSDYFRLTLPARPGFDELLQVPYLHFRGCLYSCTEKGVAGRIGNHSLPGVTLPFLPPNLSVRTQALPMRFAAPSTGNFLGNRLTTDKVLAWLGRNMSPVAGTVFHQALIGESVQLVYLPIARRGRKFFDAVAGTPLPGTADEAEEDVAALREPEPAWRLHQLATICPGCGWNLEGPRDTNVLFCRNCVSAWWFRDGRFNPLVYTLVPSRRREVLYLPFWRIEAAGSPLPLASHADLIRLTNQPRVVQPDWEGLPLRFWAPAFKIRPDLYLQLAARLTLAKPEFDQVEALPAGELPSVTLPQGEAIQSLVPILANLTVNRREVYPALPELAFAIGDVRLYLLPFLTSGYELHQEQTGVLVNRRALEYGRAL</sequence>
<dbReference type="AlphaFoldDB" id="D6Z0W7"/>
<protein>
    <submittedName>
        <fullName evidence="1">Uncharacterized protein</fullName>
    </submittedName>
</protein>
<gene>
    <name evidence="1" type="ordered locus">DaAHT2_2563</name>
</gene>
<reference evidence="2" key="1">
    <citation type="submission" date="2010-02" db="EMBL/GenBank/DDBJ databases">
        <title>Complete sequence of Desulfurivibrio alkaliphilus AHT2.</title>
        <authorList>
            <consortium name="US DOE Joint Genome Institute"/>
            <person name="Pitluck S."/>
            <person name="Chertkov O."/>
            <person name="Detter J.C."/>
            <person name="Han C."/>
            <person name="Tapia R."/>
            <person name="Larimer F."/>
            <person name="Land M."/>
            <person name="Hauser L."/>
            <person name="Kyrpides N."/>
            <person name="Mikhailova N."/>
            <person name="Sorokin D.Y."/>
            <person name="Muyzer G."/>
            <person name="Woyke T."/>
        </authorList>
    </citation>
    <scope>NUCLEOTIDE SEQUENCE [LARGE SCALE GENOMIC DNA]</scope>
    <source>
        <strain evidence="2">DSM 19089 / UNIQEM U267 / AHT2</strain>
    </source>
</reference>
<dbReference type="EMBL" id="CP001940">
    <property type="protein sequence ID" value="ADH87227.1"/>
    <property type="molecule type" value="Genomic_DNA"/>
</dbReference>
<organism evidence="1 2">
    <name type="scientific">Desulfurivibrio alkaliphilus (strain DSM 19089 / UNIQEM U267 / AHT2)</name>
    <dbReference type="NCBI Taxonomy" id="589865"/>
    <lineage>
        <taxon>Bacteria</taxon>
        <taxon>Pseudomonadati</taxon>
        <taxon>Thermodesulfobacteriota</taxon>
        <taxon>Desulfobulbia</taxon>
        <taxon>Desulfobulbales</taxon>
        <taxon>Desulfobulbaceae</taxon>
        <taxon>Desulfurivibrio</taxon>
    </lineage>
</organism>
<dbReference type="InParanoid" id="D6Z0W7"/>
<evidence type="ECO:0000313" key="2">
    <source>
        <dbReference type="Proteomes" id="UP000001508"/>
    </source>
</evidence>
<keyword evidence="2" id="KW-1185">Reference proteome</keyword>